<dbReference type="GeneID" id="89940221"/>
<evidence type="ECO:0000256" key="3">
    <source>
        <dbReference type="ARBA" id="ARBA00022729"/>
    </source>
</evidence>
<feature type="compositionally biased region" description="Low complexity" evidence="7">
    <location>
        <begin position="196"/>
        <end position="217"/>
    </location>
</feature>
<dbReference type="GO" id="GO:0005886">
    <property type="term" value="C:plasma membrane"/>
    <property type="evidence" value="ECO:0007669"/>
    <property type="project" value="TreeGrafter"/>
</dbReference>
<evidence type="ECO:0000313" key="11">
    <source>
        <dbReference type="Proteomes" id="UP001302812"/>
    </source>
</evidence>
<evidence type="ECO:0000256" key="4">
    <source>
        <dbReference type="ARBA" id="ARBA00022989"/>
    </source>
</evidence>
<evidence type="ECO:0000256" key="5">
    <source>
        <dbReference type="ARBA" id="ARBA00023136"/>
    </source>
</evidence>
<evidence type="ECO:0000256" key="8">
    <source>
        <dbReference type="SAM" id="SignalP"/>
    </source>
</evidence>
<feature type="signal peptide" evidence="8">
    <location>
        <begin position="1"/>
        <end position="19"/>
    </location>
</feature>
<evidence type="ECO:0000313" key="10">
    <source>
        <dbReference type="EMBL" id="KAK4108381.1"/>
    </source>
</evidence>
<dbReference type="InterPro" id="IPR057231">
    <property type="entry name" value="DUF7909"/>
</dbReference>
<dbReference type="Pfam" id="PF01822">
    <property type="entry name" value="WSC"/>
    <property type="match status" value="1"/>
</dbReference>
<gene>
    <name evidence="10" type="ORF">N656DRAFT_784132</name>
</gene>
<evidence type="ECO:0000256" key="1">
    <source>
        <dbReference type="ARBA" id="ARBA00004167"/>
    </source>
</evidence>
<feature type="chain" id="PRO_5042962783" evidence="8">
    <location>
        <begin position="20"/>
        <end position="347"/>
    </location>
</feature>
<reference evidence="10" key="1">
    <citation type="journal article" date="2023" name="Mol. Phylogenet. Evol.">
        <title>Genome-scale phylogeny and comparative genomics of the fungal order Sordariales.</title>
        <authorList>
            <person name="Hensen N."/>
            <person name="Bonometti L."/>
            <person name="Westerberg I."/>
            <person name="Brannstrom I.O."/>
            <person name="Guillou S."/>
            <person name="Cros-Aarteil S."/>
            <person name="Calhoun S."/>
            <person name="Haridas S."/>
            <person name="Kuo A."/>
            <person name="Mondo S."/>
            <person name="Pangilinan J."/>
            <person name="Riley R."/>
            <person name="LaButti K."/>
            <person name="Andreopoulos B."/>
            <person name="Lipzen A."/>
            <person name="Chen C."/>
            <person name="Yan M."/>
            <person name="Daum C."/>
            <person name="Ng V."/>
            <person name="Clum A."/>
            <person name="Steindorff A."/>
            <person name="Ohm R.A."/>
            <person name="Martin F."/>
            <person name="Silar P."/>
            <person name="Natvig D.O."/>
            <person name="Lalanne C."/>
            <person name="Gautier V."/>
            <person name="Ament-Velasquez S.L."/>
            <person name="Kruys A."/>
            <person name="Hutchinson M.I."/>
            <person name="Powell A.J."/>
            <person name="Barry K."/>
            <person name="Miller A.N."/>
            <person name="Grigoriev I.V."/>
            <person name="Debuchy R."/>
            <person name="Gladieux P."/>
            <person name="Hiltunen Thoren M."/>
            <person name="Johannesson H."/>
        </authorList>
    </citation>
    <scope>NUCLEOTIDE SEQUENCE</scope>
    <source>
        <strain evidence="10">CBS 508.74</strain>
    </source>
</reference>
<proteinExistence type="predicted"/>
<keyword evidence="5" id="KW-0472">Membrane</keyword>
<dbReference type="RefSeq" id="XP_064665951.1">
    <property type="nucleotide sequence ID" value="XM_064816096.1"/>
</dbReference>
<comment type="subcellular location">
    <subcellularLocation>
        <location evidence="1">Membrane</location>
        <topology evidence="1">Single-pass membrane protein</topology>
    </subcellularLocation>
</comment>
<protein>
    <submittedName>
        <fullName evidence="10">WSC-domain-containing protein</fullName>
    </submittedName>
</protein>
<name>A0AAN6QEY6_9PEZI</name>
<dbReference type="PANTHER" id="PTHR24269">
    <property type="entry name" value="KREMEN PROTEIN"/>
    <property type="match status" value="1"/>
</dbReference>
<keyword evidence="3 8" id="KW-0732">Signal</keyword>
<keyword evidence="2" id="KW-0812">Transmembrane</keyword>
<organism evidence="10 11">
    <name type="scientific">Canariomyces notabilis</name>
    <dbReference type="NCBI Taxonomy" id="2074819"/>
    <lineage>
        <taxon>Eukaryota</taxon>
        <taxon>Fungi</taxon>
        <taxon>Dikarya</taxon>
        <taxon>Ascomycota</taxon>
        <taxon>Pezizomycotina</taxon>
        <taxon>Sordariomycetes</taxon>
        <taxon>Sordariomycetidae</taxon>
        <taxon>Sordariales</taxon>
        <taxon>Chaetomiaceae</taxon>
        <taxon>Canariomyces</taxon>
    </lineage>
</organism>
<dbReference type="AlphaFoldDB" id="A0AAN6QEY6"/>
<keyword evidence="6" id="KW-0325">Glycoprotein</keyword>
<accession>A0AAN6QEY6</accession>
<evidence type="ECO:0000259" key="9">
    <source>
        <dbReference type="PROSITE" id="PS51212"/>
    </source>
</evidence>
<keyword evidence="4" id="KW-1133">Transmembrane helix</keyword>
<feature type="region of interest" description="Disordered" evidence="7">
    <location>
        <begin position="196"/>
        <end position="221"/>
    </location>
</feature>
<evidence type="ECO:0000256" key="7">
    <source>
        <dbReference type="SAM" id="MobiDB-lite"/>
    </source>
</evidence>
<sequence>MINHGTLSALLAGAVVASGCTLPTDPIPNTITTPFRAQVQNASRPEVHNKYMNLFQAGGGDQHLFIGPVGVPTYDLTLIDGVINHIPNGVRAVIGGEFSEIDHTTKMFMTGRGDPRAVFKPTYACNPDTDEVQIELQFVTWENQPEGGWICVRHAFDGSHEFRYYPPGNELTDPDRECIRVTLVLIPTDGVPPTSVSSTTFSTSTIPATSTSPTFTPTTPPDIPAFTDMTALGWRFLGCAPEERWANDGPFRTLAGAFRAADDMTNEACMAFCSDAGFRFAGTEWSRECWCDNSYAPTRQPATTLASLSTCNYRCVGDQGQTCGGDAWLTLYERCEEGEACENAVFV</sequence>
<dbReference type="InterPro" id="IPR002889">
    <property type="entry name" value="WSC_carb-bd"/>
</dbReference>
<reference evidence="10" key="2">
    <citation type="submission" date="2023-05" db="EMBL/GenBank/DDBJ databases">
        <authorList>
            <consortium name="Lawrence Berkeley National Laboratory"/>
            <person name="Steindorff A."/>
            <person name="Hensen N."/>
            <person name="Bonometti L."/>
            <person name="Westerberg I."/>
            <person name="Brannstrom I.O."/>
            <person name="Guillou S."/>
            <person name="Cros-Aarteil S."/>
            <person name="Calhoun S."/>
            <person name="Haridas S."/>
            <person name="Kuo A."/>
            <person name="Mondo S."/>
            <person name="Pangilinan J."/>
            <person name="Riley R."/>
            <person name="Labutti K."/>
            <person name="Andreopoulos B."/>
            <person name="Lipzen A."/>
            <person name="Chen C."/>
            <person name="Yanf M."/>
            <person name="Daum C."/>
            <person name="Ng V."/>
            <person name="Clum A."/>
            <person name="Ohm R."/>
            <person name="Martin F."/>
            <person name="Silar P."/>
            <person name="Natvig D."/>
            <person name="Lalanne C."/>
            <person name="Gautier V."/>
            <person name="Ament-Velasquez S.L."/>
            <person name="Kruys A."/>
            <person name="Hutchinson M.I."/>
            <person name="Powell A.J."/>
            <person name="Barry K."/>
            <person name="Miller A.N."/>
            <person name="Grigoriev I.V."/>
            <person name="Debuchy R."/>
            <person name="Gladieux P."/>
            <person name="Thoren M.H."/>
            <person name="Johannesson H."/>
        </authorList>
    </citation>
    <scope>NUCLEOTIDE SEQUENCE</scope>
    <source>
        <strain evidence="10">CBS 508.74</strain>
    </source>
</reference>
<feature type="domain" description="WSC" evidence="9">
    <location>
        <begin position="233"/>
        <end position="335"/>
    </location>
</feature>
<dbReference type="EMBL" id="MU853363">
    <property type="protein sequence ID" value="KAK4108381.1"/>
    <property type="molecule type" value="Genomic_DNA"/>
</dbReference>
<dbReference type="PROSITE" id="PS51212">
    <property type="entry name" value="WSC"/>
    <property type="match status" value="1"/>
</dbReference>
<dbReference type="SMART" id="SM00321">
    <property type="entry name" value="WSC"/>
    <property type="match status" value="1"/>
</dbReference>
<dbReference type="Pfam" id="PF25486">
    <property type="entry name" value="DUF7909"/>
    <property type="match status" value="1"/>
</dbReference>
<evidence type="ECO:0000256" key="6">
    <source>
        <dbReference type="ARBA" id="ARBA00023180"/>
    </source>
</evidence>
<dbReference type="PANTHER" id="PTHR24269:SF16">
    <property type="entry name" value="PROTEIN SLG1"/>
    <property type="match status" value="1"/>
</dbReference>
<evidence type="ECO:0000256" key="2">
    <source>
        <dbReference type="ARBA" id="ARBA00022692"/>
    </source>
</evidence>
<keyword evidence="11" id="KW-1185">Reference proteome</keyword>
<comment type="caution">
    <text evidence="10">The sequence shown here is derived from an EMBL/GenBank/DDBJ whole genome shotgun (WGS) entry which is preliminary data.</text>
</comment>
<dbReference type="InterPro" id="IPR051836">
    <property type="entry name" value="Kremen_rcpt"/>
</dbReference>
<dbReference type="Proteomes" id="UP001302812">
    <property type="component" value="Unassembled WGS sequence"/>
</dbReference>